<feature type="region of interest" description="Disordered" evidence="1">
    <location>
        <begin position="419"/>
        <end position="452"/>
    </location>
</feature>
<feature type="compositionally biased region" description="Polar residues" evidence="1">
    <location>
        <begin position="328"/>
        <end position="338"/>
    </location>
</feature>
<feature type="region of interest" description="Disordered" evidence="1">
    <location>
        <begin position="480"/>
        <end position="546"/>
    </location>
</feature>
<dbReference type="EMBL" id="JAPEUV010000058">
    <property type="protein sequence ID" value="KAJ4335715.1"/>
    <property type="molecule type" value="Genomic_DNA"/>
</dbReference>
<feature type="compositionally biased region" description="Basic residues" evidence="1">
    <location>
        <begin position="190"/>
        <end position="203"/>
    </location>
</feature>
<evidence type="ECO:0000313" key="2">
    <source>
        <dbReference type="EMBL" id="KAJ4335715.1"/>
    </source>
</evidence>
<gene>
    <name evidence="2" type="ORF">N0V87_005973</name>
</gene>
<sequence>MALWPTQLPLGLSNHCRHIEETVGPSKSIRRAHDSKKSKKSRRDKKHRRRTSRENEDNPLVTIQLAFRQRPPSREFNTSKKPSKSSKSEESFDFKKSKQHKKHRSKPSHDHISLPPKTFLPAPRQSPSLRNLTKSKKPRSDASHNNAMGLASPASRRSKTAPLTAKEKRNKTPKPQSRCVSTTPIPAVATKKKREKKGKKRDKIKQPKPLGPGTRPGAHKHLPITIDSDEESDPMESMETAASAAIRAYSMPATAVHRSLNLMKDTASRTSTPFALPLHPARNHDPKVYEERFVSVSVEPSTPVKVCNTPGSLTEQRPRKAHTDTRSPRQGSSHNQFKPNMPNLRLQLCLVGAPPSPAPSYADDGIELTLAGITDFNLRQKTADLMVVAPELPVADLYRLLMERKGRFEEAKQDVIRQSQRSFAKPRTQRPLPPARAATVSTTVPNDMQPEVEDDTYIKIDFDDPGFIYDNDAPVEPLAEAGRHRRNGQVRSKKSVKKSTTKPTKSSTNATRLSGTTSTRLQSPSCSVRRPPSTPTKSRTKTPTYHTTPRRAADFIKGHAAKSVTGKGAGDINRGMRETTTIEVSSFRTKKSYWRTLTLILKAKRLTSI</sequence>
<protein>
    <submittedName>
        <fullName evidence="2">Uncharacterized protein</fullName>
    </submittedName>
</protein>
<feature type="compositionally biased region" description="Basic and acidic residues" evidence="1">
    <location>
        <begin position="86"/>
        <end position="96"/>
    </location>
</feature>
<dbReference type="AlphaFoldDB" id="A0A9W8WYI5"/>
<name>A0A9W8WYI5_9PLEO</name>
<feature type="compositionally biased region" description="Polar residues" evidence="1">
    <location>
        <begin position="173"/>
        <end position="184"/>
    </location>
</feature>
<proteinExistence type="predicted"/>
<dbReference type="Proteomes" id="UP001140562">
    <property type="component" value="Unassembled WGS sequence"/>
</dbReference>
<feature type="compositionally biased region" description="Basic and acidic residues" evidence="1">
    <location>
        <begin position="316"/>
        <end position="327"/>
    </location>
</feature>
<organism evidence="2 3">
    <name type="scientific">Didymella glomerata</name>
    <dbReference type="NCBI Taxonomy" id="749621"/>
    <lineage>
        <taxon>Eukaryota</taxon>
        <taxon>Fungi</taxon>
        <taxon>Dikarya</taxon>
        <taxon>Ascomycota</taxon>
        <taxon>Pezizomycotina</taxon>
        <taxon>Dothideomycetes</taxon>
        <taxon>Pleosporomycetidae</taxon>
        <taxon>Pleosporales</taxon>
        <taxon>Pleosporineae</taxon>
        <taxon>Didymellaceae</taxon>
        <taxon>Didymella</taxon>
    </lineage>
</organism>
<feature type="region of interest" description="Disordered" evidence="1">
    <location>
        <begin position="21"/>
        <end position="234"/>
    </location>
</feature>
<feature type="compositionally biased region" description="Low complexity" evidence="1">
    <location>
        <begin position="529"/>
        <end position="544"/>
    </location>
</feature>
<reference evidence="2" key="1">
    <citation type="submission" date="2022-10" db="EMBL/GenBank/DDBJ databases">
        <title>Tapping the CABI collections for fungal endophytes: first genome assemblies for Collariella, Neodidymelliopsis, Ascochyta clinopodiicola, Didymella pomorum, Didymosphaeria variabile, Neocosmospora piperis and Neocucurbitaria cava.</title>
        <authorList>
            <person name="Hill R."/>
        </authorList>
    </citation>
    <scope>NUCLEOTIDE SEQUENCE</scope>
    <source>
        <strain evidence="2">IMI 360193</strain>
    </source>
</reference>
<evidence type="ECO:0000256" key="1">
    <source>
        <dbReference type="SAM" id="MobiDB-lite"/>
    </source>
</evidence>
<evidence type="ECO:0000313" key="3">
    <source>
        <dbReference type="Proteomes" id="UP001140562"/>
    </source>
</evidence>
<feature type="compositionally biased region" description="Basic residues" evidence="1">
    <location>
        <begin position="97"/>
        <end position="106"/>
    </location>
</feature>
<dbReference type="OrthoDB" id="3798749at2759"/>
<feature type="compositionally biased region" description="Basic residues" evidence="1">
    <location>
        <begin position="483"/>
        <end position="500"/>
    </location>
</feature>
<keyword evidence="3" id="KW-1185">Reference proteome</keyword>
<comment type="caution">
    <text evidence="2">The sequence shown here is derived from an EMBL/GenBank/DDBJ whole genome shotgun (WGS) entry which is preliminary data.</text>
</comment>
<feature type="region of interest" description="Disordered" evidence="1">
    <location>
        <begin position="305"/>
        <end position="340"/>
    </location>
</feature>
<feature type="compositionally biased region" description="Polar residues" evidence="1">
    <location>
        <begin position="509"/>
        <end position="526"/>
    </location>
</feature>
<feature type="compositionally biased region" description="Basic residues" evidence="1">
    <location>
        <begin position="28"/>
        <end position="51"/>
    </location>
</feature>
<accession>A0A9W8WYI5</accession>